<dbReference type="Pfam" id="PF13765">
    <property type="entry name" value="PRY"/>
    <property type="match status" value="1"/>
</dbReference>
<name>A0AAY4B2U9_9TELE</name>
<dbReference type="Proteomes" id="UP000694580">
    <property type="component" value="Chromosome 17"/>
</dbReference>
<dbReference type="PROSITE" id="PS50089">
    <property type="entry name" value="ZF_RING_2"/>
    <property type="match status" value="1"/>
</dbReference>
<dbReference type="CDD" id="cd19800">
    <property type="entry name" value="Bbox2_xNF7-like"/>
    <property type="match status" value="1"/>
</dbReference>
<evidence type="ECO:0000259" key="8">
    <source>
        <dbReference type="PROSITE" id="PS50188"/>
    </source>
</evidence>
<dbReference type="SMART" id="SM00336">
    <property type="entry name" value="BBOX"/>
    <property type="match status" value="1"/>
</dbReference>
<dbReference type="InterPro" id="IPR003877">
    <property type="entry name" value="SPRY_dom"/>
</dbReference>
<reference evidence="9" key="3">
    <citation type="submission" date="2025-09" db="UniProtKB">
        <authorList>
            <consortium name="Ensembl"/>
        </authorList>
    </citation>
    <scope>IDENTIFICATION</scope>
</reference>
<dbReference type="Pfam" id="PF13445">
    <property type="entry name" value="zf-RING_UBOX"/>
    <property type="match status" value="1"/>
</dbReference>
<dbReference type="GO" id="GO:0008270">
    <property type="term" value="F:zinc ion binding"/>
    <property type="evidence" value="ECO:0007669"/>
    <property type="project" value="UniProtKB-KW"/>
</dbReference>
<dbReference type="InterPro" id="IPR001870">
    <property type="entry name" value="B30.2/SPRY"/>
</dbReference>
<feature type="domain" description="RING-type" evidence="6">
    <location>
        <begin position="14"/>
        <end position="54"/>
    </location>
</feature>
<dbReference type="PROSITE" id="PS50119">
    <property type="entry name" value="ZF_BBOX"/>
    <property type="match status" value="1"/>
</dbReference>
<dbReference type="Gene3D" id="3.30.160.60">
    <property type="entry name" value="Classic Zinc Finger"/>
    <property type="match status" value="1"/>
</dbReference>
<sequence length="466" mass="53504">MALRSSLSEEDLSCPICYEVFSDPVLLSCAHSMCRACLERFWRERVTRECPICRRRSSRSDPPSNLVLKNLCEAVLQQRSQAESSESDLCRLHGEKLKLFCLDDEELACVVCRDSRTHTGHHFRPVEEAAVDLKENLKTKLKSLNEKLEVYEQIWMSYNQTAEHIKSQAQHTERLVKQEFRRLRQFLQHEEEARISALREEEARKSRAMVKKIGDLSTAISVLSDKVKSVRKTMGAGNLSFLQGYKAAIKSAQCPPQDPRRVSGGLIDQPEHLGNLAFRVWEKMQTIVQYSPVTLDPNTAPPCVWISDDLTCLSYREEVQQVPDNTERFECYQCVLGSEGFDSGTHSWDVEVKDSGHWYVGVALESIQRKGEALDQNTYWDFGFYGDFKVDSGSGPQILSFPKEKLERIRVKLDCDRGTVAFIDPAHSKQLYQFKTRFSERVYPYFWNADGAHPLRILPEKISVTF</sequence>
<dbReference type="SUPFAM" id="SSF57850">
    <property type="entry name" value="RING/U-box"/>
    <property type="match status" value="1"/>
</dbReference>
<keyword evidence="2 4" id="KW-0863">Zinc-finger</keyword>
<evidence type="ECO:0000256" key="5">
    <source>
        <dbReference type="SAM" id="Coils"/>
    </source>
</evidence>
<dbReference type="SUPFAM" id="SSF57845">
    <property type="entry name" value="B-box zinc-binding domain"/>
    <property type="match status" value="1"/>
</dbReference>
<keyword evidence="5" id="KW-0175">Coiled coil</keyword>
<keyword evidence="1" id="KW-0479">Metal-binding</keyword>
<dbReference type="PROSITE" id="PS50188">
    <property type="entry name" value="B302_SPRY"/>
    <property type="match status" value="1"/>
</dbReference>
<evidence type="ECO:0000259" key="6">
    <source>
        <dbReference type="PROSITE" id="PS50089"/>
    </source>
</evidence>
<evidence type="ECO:0000313" key="9">
    <source>
        <dbReference type="Ensembl" id="ENSDCDP00010015334.1"/>
    </source>
</evidence>
<dbReference type="InterPro" id="IPR050143">
    <property type="entry name" value="TRIM/RBCC"/>
</dbReference>
<evidence type="ECO:0000256" key="2">
    <source>
        <dbReference type="ARBA" id="ARBA00022771"/>
    </source>
</evidence>
<dbReference type="InterPro" id="IPR003879">
    <property type="entry name" value="Butyrophylin_SPRY"/>
</dbReference>
<dbReference type="InterPro" id="IPR006574">
    <property type="entry name" value="PRY"/>
</dbReference>
<reference evidence="9" key="2">
    <citation type="submission" date="2025-08" db="UniProtKB">
        <authorList>
            <consortium name="Ensembl"/>
        </authorList>
    </citation>
    <scope>IDENTIFICATION</scope>
</reference>
<dbReference type="Pfam" id="PF00622">
    <property type="entry name" value="SPRY"/>
    <property type="match status" value="1"/>
</dbReference>
<dbReference type="InterPro" id="IPR043136">
    <property type="entry name" value="B30.2/SPRY_sf"/>
</dbReference>
<proteinExistence type="predicted"/>
<dbReference type="SMART" id="SM00589">
    <property type="entry name" value="PRY"/>
    <property type="match status" value="1"/>
</dbReference>
<keyword evidence="10" id="KW-1185">Reference proteome</keyword>
<dbReference type="Pfam" id="PF00643">
    <property type="entry name" value="zf-B_box"/>
    <property type="match status" value="1"/>
</dbReference>
<accession>A0AAY4B2U9</accession>
<dbReference type="PROSITE" id="PS00518">
    <property type="entry name" value="ZF_RING_1"/>
    <property type="match status" value="1"/>
</dbReference>
<dbReference type="SMART" id="SM00184">
    <property type="entry name" value="RING"/>
    <property type="match status" value="1"/>
</dbReference>
<evidence type="ECO:0000259" key="7">
    <source>
        <dbReference type="PROSITE" id="PS50119"/>
    </source>
</evidence>
<dbReference type="AlphaFoldDB" id="A0AAY4B2U9"/>
<feature type="domain" description="B30.2/SPRY" evidence="8">
    <location>
        <begin position="273"/>
        <end position="464"/>
    </location>
</feature>
<protein>
    <submittedName>
        <fullName evidence="9">Uncharacterized protein</fullName>
    </submittedName>
</protein>
<dbReference type="InterPro" id="IPR001841">
    <property type="entry name" value="Znf_RING"/>
</dbReference>
<dbReference type="SUPFAM" id="SSF49899">
    <property type="entry name" value="Concanavalin A-like lectins/glucanases"/>
    <property type="match status" value="1"/>
</dbReference>
<organism evidence="9 10">
    <name type="scientific">Denticeps clupeoides</name>
    <name type="common">denticle herring</name>
    <dbReference type="NCBI Taxonomy" id="299321"/>
    <lineage>
        <taxon>Eukaryota</taxon>
        <taxon>Metazoa</taxon>
        <taxon>Chordata</taxon>
        <taxon>Craniata</taxon>
        <taxon>Vertebrata</taxon>
        <taxon>Euteleostomi</taxon>
        <taxon>Actinopterygii</taxon>
        <taxon>Neopterygii</taxon>
        <taxon>Teleostei</taxon>
        <taxon>Clupei</taxon>
        <taxon>Clupeiformes</taxon>
        <taxon>Denticipitoidei</taxon>
        <taxon>Denticipitidae</taxon>
        <taxon>Denticeps</taxon>
    </lineage>
</organism>
<dbReference type="CDD" id="cd12893">
    <property type="entry name" value="SPRY_PRY_TRIM35"/>
    <property type="match status" value="1"/>
</dbReference>
<dbReference type="InterPro" id="IPR013083">
    <property type="entry name" value="Znf_RING/FYVE/PHD"/>
</dbReference>
<dbReference type="Ensembl" id="ENSDCDT00010016185.1">
    <property type="protein sequence ID" value="ENSDCDP00010015334.1"/>
    <property type="gene ID" value="ENSDCDG00010007021.1"/>
</dbReference>
<dbReference type="PANTHER" id="PTHR24103">
    <property type="entry name" value="E3 UBIQUITIN-PROTEIN LIGASE TRIM"/>
    <property type="match status" value="1"/>
</dbReference>
<evidence type="ECO:0000313" key="10">
    <source>
        <dbReference type="Proteomes" id="UP000694580"/>
    </source>
</evidence>
<evidence type="ECO:0000256" key="4">
    <source>
        <dbReference type="PROSITE-ProRule" id="PRU00024"/>
    </source>
</evidence>
<feature type="domain" description="B box-type" evidence="7">
    <location>
        <begin position="85"/>
        <end position="126"/>
    </location>
</feature>
<dbReference type="Gene3D" id="3.30.40.10">
    <property type="entry name" value="Zinc/RING finger domain, C3HC4 (zinc finger)"/>
    <property type="match status" value="1"/>
</dbReference>
<dbReference type="PRINTS" id="PR01407">
    <property type="entry name" value="BUTYPHLNCDUF"/>
</dbReference>
<dbReference type="Gene3D" id="2.60.120.920">
    <property type="match status" value="1"/>
</dbReference>
<dbReference type="InterPro" id="IPR000315">
    <property type="entry name" value="Znf_B-box"/>
</dbReference>
<keyword evidence="3" id="KW-0862">Zinc</keyword>
<evidence type="ECO:0000256" key="3">
    <source>
        <dbReference type="ARBA" id="ARBA00022833"/>
    </source>
</evidence>
<gene>
    <name evidence="9" type="primary">TRIM62</name>
</gene>
<dbReference type="GeneTree" id="ENSGT00970000193390"/>
<dbReference type="InterPro" id="IPR013320">
    <property type="entry name" value="ConA-like_dom_sf"/>
</dbReference>
<dbReference type="InterPro" id="IPR017907">
    <property type="entry name" value="Znf_RING_CS"/>
</dbReference>
<dbReference type="SMART" id="SM00449">
    <property type="entry name" value="SPRY"/>
    <property type="match status" value="1"/>
</dbReference>
<dbReference type="InterPro" id="IPR027370">
    <property type="entry name" value="Znf-RING_euk"/>
</dbReference>
<feature type="coiled-coil region" evidence="5">
    <location>
        <begin position="127"/>
        <end position="154"/>
    </location>
</feature>
<evidence type="ECO:0000256" key="1">
    <source>
        <dbReference type="ARBA" id="ARBA00022723"/>
    </source>
</evidence>
<reference evidence="9 10" key="1">
    <citation type="submission" date="2020-06" db="EMBL/GenBank/DDBJ databases">
        <authorList>
            <consortium name="Wellcome Sanger Institute Data Sharing"/>
        </authorList>
    </citation>
    <scope>NUCLEOTIDE SEQUENCE [LARGE SCALE GENOMIC DNA]</scope>
</reference>